<evidence type="ECO:0000259" key="3">
    <source>
        <dbReference type="PROSITE" id="PS51719"/>
    </source>
</evidence>
<accession>A0A1W2TNN7</accession>
<organism evidence="4">
    <name type="scientific">Rosellinia necatrix</name>
    <name type="common">White root-rot fungus</name>
    <dbReference type="NCBI Taxonomy" id="77044"/>
    <lineage>
        <taxon>Eukaryota</taxon>
        <taxon>Fungi</taxon>
        <taxon>Dikarya</taxon>
        <taxon>Ascomycota</taxon>
        <taxon>Pezizomycotina</taxon>
        <taxon>Sordariomycetes</taxon>
        <taxon>Xylariomycetidae</taxon>
        <taxon>Xylariales</taxon>
        <taxon>Xylariaceae</taxon>
        <taxon>Rosellinia</taxon>
    </lineage>
</organism>
<dbReference type="Proteomes" id="UP000054516">
    <property type="component" value="Unassembled WGS sequence"/>
</dbReference>
<name>A0A1W2TNN7_ROSNE</name>
<dbReference type="Pfam" id="PF20571">
    <property type="entry name" value="DUF6780"/>
    <property type="match status" value="1"/>
</dbReference>
<dbReference type="InterPro" id="IPR030379">
    <property type="entry name" value="G_SEPTIN_dom"/>
</dbReference>
<evidence type="ECO:0000256" key="2">
    <source>
        <dbReference type="SAM" id="MobiDB-lite"/>
    </source>
</evidence>
<dbReference type="EMBL" id="DF977488">
    <property type="protein sequence ID" value="GAP89993.1"/>
    <property type="molecule type" value="Genomic_DNA"/>
</dbReference>
<keyword evidence="4" id="KW-0346">Stress response</keyword>
<keyword evidence="5" id="KW-1185">Reference proteome</keyword>
<evidence type="ECO:0000256" key="1">
    <source>
        <dbReference type="RuleBase" id="RU004560"/>
    </source>
</evidence>
<dbReference type="PROSITE" id="PS51719">
    <property type="entry name" value="G_SEPTIN"/>
    <property type="match status" value="1"/>
</dbReference>
<dbReference type="Pfam" id="PF00735">
    <property type="entry name" value="Septin"/>
    <property type="match status" value="1"/>
</dbReference>
<proteinExistence type="inferred from homology"/>
<feature type="compositionally biased region" description="Low complexity" evidence="2">
    <location>
        <begin position="94"/>
        <end position="105"/>
    </location>
</feature>
<keyword evidence="1" id="KW-0342">GTP-binding</keyword>
<protein>
    <submittedName>
        <fullName evidence="4">Putative heat shock protein</fullName>
    </submittedName>
</protein>
<dbReference type="PANTHER" id="PTHR18884">
    <property type="entry name" value="SEPTIN"/>
    <property type="match status" value="1"/>
</dbReference>
<dbReference type="Gene3D" id="3.40.50.300">
    <property type="entry name" value="P-loop containing nucleotide triphosphate hydrolases"/>
    <property type="match status" value="1"/>
</dbReference>
<gene>
    <name evidence="4" type="ORF">SAMD00023353_4300230</name>
</gene>
<feature type="compositionally biased region" description="Polar residues" evidence="2">
    <location>
        <begin position="136"/>
        <end position="148"/>
    </location>
</feature>
<dbReference type="AlphaFoldDB" id="A0A1W2TNN7"/>
<comment type="similarity">
    <text evidence="1">Belongs to the TRAFAC class TrmE-Era-EngA-EngB-Septin-like GTPase superfamily. Septin GTPase family.</text>
</comment>
<feature type="region of interest" description="Disordered" evidence="2">
    <location>
        <begin position="135"/>
        <end position="156"/>
    </location>
</feature>
<reference evidence="4" key="1">
    <citation type="submission" date="2016-03" db="EMBL/GenBank/DDBJ databases">
        <title>Draft genome sequence of Rosellinia necatrix.</title>
        <authorList>
            <person name="Kanematsu S."/>
        </authorList>
    </citation>
    <scope>NUCLEOTIDE SEQUENCE [LARGE SCALE GENOMIC DNA]</scope>
    <source>
        <strain evidence="4">W97</strain>
    </source>
</reference>
<dbReference type="STRING" id="77044.A0A1W2TNN7"/>
<sequence length="656" mass="71165">MRPLHGNDTSTAGRRDAHLAMSSAANNNHMSFFITDEASLDLYLGQGSATHARGSKKTTGPSRTGDGDHSGDDVPSSSPSLGASPFPTSPVSPPSRSQPSFVSRPITPITLGPSCVGSTGSILSSRRNSLASSLSDHATSYGQESTGELASIPGMTGSGSIPQLVMPSISMPSRRPFTETGKSLGHLKILLAGDHDVGKTSLLKAIVQACDHIVHIDAILSPAKLNQAILSMSSRRELLSTTTISEIYASTRPYPGWWQELDMPYLSRKRKRRGDDVLERNICFVDTPGYGRGPSAMETILSCVDYVESHLRKVSSNDLSDSDLMNMLSGDGGCQVDVVLYLISHRGLKPADLEYIRRLVPMTNVIPVLARTELLSEKQIAASKQDIVGQLESAGIQPFTFTSRVALGSRGQSMPSIPYTVSSAMVSDYDVMDASLLMSPDYAQPLTPTDLVFLVEKIFSLEGAAWLRHSAASKYLQWRELAPHRPHDLYRPLAPSVPDHQLALAPLSLALARRAGPQRGSGMTQVQVVDWATELQRSLASDRLRYEALCRGERAVWLTEKLHECVRDGTLVTANSRQGARDGDVRRTRNGRYKVPGTQQHQDPLGLLQVAADLKAKGWVAVEIFGSLGIVGLALWMSGHGWPRKAVELIDEWIGF</sequence>
<keyword evidence="1" id="KW-0547">Nucleotide-binding</keyword>
<dbReference type="SUPFAM" id="SSF52540">
    <property type="entry name" value="P-loop containing nucleoside triphosphate hydrolases"/>
    <property type="match status" value="1"/>
</dbReference>
<dbReference type="GO" id="GO:0005525">
    <property type="term" value="F:GTP binding"/>
    <property type="evidence" value="ECO:0007669"/>
    <property type="project" value="UniProtKB-KW"/>
</dbReference>
<evidence type="ECO:0000313" key="4">
    <source>
        <dbReference type="EMBL" id="GAP89993.1"/>
    </source>
</evidence>
<dbReference type="InterPro" id="IPR046707">
    <property type="entry name" value="DUF6780"/>
</dbReference>
<feature type="region of interest" description="Disordered" evidence="2">
    <location>
        <begin position="49"/>
        <end position="109"/>
    </location>
</feature>
<dbReference type="OMA" id="KPYPPWW"/>
<evidence type="ECO:0000313" key="5">
    <source>
        <dbReference type="Proteomes" id="UP000054516"/>
    </source>
</evidence>
<dbReference type="OrthoDB" id="4150765at2759"/>
<feature type="domain" description="Septin-type G" evidence="3">
    <location>
        <begin position="183"/>
        <end position="485"/>
    </location>
</feature>
<dbReference type="InterPro" id="IPR027417">
    <property type="entry name" value="P-loop_NTPase"/>
</dbReference>